<evidence type="ECO:0000313" key="3">
    <source>
        <dbReference type="Proteomes" id="UP000266272"/>
    </source>
</evidence>
<gene>
    <name evidence="2" type="ORF">TARUN_633</name>
</gene>
<reference evidence="2 3" key="1">
    <citation type="journal article" date="2018" name="PLoS Pathog.">
        <title>Evolution of structural diversity of trichothecenes, a family of toxins produced by plant pathogenic and entomopathogenic fungi.</title>
        <authorList>
            <person name="Proctor R.H."/>
            <person name="McCormick S.P."/>
            <person name="Kim H.S."/>
            <person name="Cardoza R.E."/>
            <person name="Stanley A.M."/>
            <person name="Lindo L."/>
            <person name="Kelly A."/>
            <person name="Brown D.W."/>
            <person name="Lee T."/>
            <person name="Vaughan M.M."/>
            <person name="Alexander N.J."/>
            <person name="Busman M."/>
            <person name="Gutierrez S."/>
        </authorList>
    </citation>
    <scope>NUCLEOTIDE SEQUENCE [LARGE SCALE GENOMIC DNA]</scope>
    <source>
        <strain evidence="2 3">IBT 40837</strain>
    </source>
</reference>
<dbReference type="AlphaFoldDB" id="A0A395P0K8"/>
<evidence type="ECO:0000313" key="2">
    <source>
        <dbReference type="EMBL" id="RFU81577.1"/>
    </source>
</evidence>
<dbReference type="EMBL" id="PXOA01000041">
    <property type="protein sequence ID" value="RFU81577.1"/>
    <property type="molecule type" value="Genomic_DNA"/>
</dbReference>
<keyword evidence="1" id="KW-0175">Coiled coil</keyword>
<accession>A0A395P0K8</accession>
<keyword evidence="3" id="KW-1185">Reference proteome</keyword>
<dbReference type="Proteomes" id="UP000266272">
    <property type="component" value="Unassembled WGS sequence"/>
</dbReference>
<name>A0A395P0K8_TRIAR</name>
<protein>
    <submittedName>
        <fullName evidence="2">Uncharacterized protein</fullName>
    </submittedName>
</protein>
<organism evidence="2 3">
    <name type="scientific">Trichoderma arundinaceum</name>
    <dbReference type="NCBI Taxonomy" id="490622"/>
    <lineage>
        <taxon>Eukaryota</taxon>
        <taxon>Fungi</taxon>
        <taxon>Dikarya</taxon>
        <taxon>Ascomycota</taxon>
        <taxon>Pezizomycotina</taxon>
        <taxon>Sordariomycetes</taxon>
        <taxon>Hypocreomycetidae</taxon>
        <taxon>Hypocreales</taxon>
        <taxon>Hypocreaceae</taxon>
        <taxon>Trichoderma</taxon>
    </lineage>
</organism>
<proteinExistence type="predicted"/>
<dbReference type="OrthoDB" id="4896857at2759"/>
<feature type="coiled-coil region" evidence="1">
    <location>
        <begin position="24"/>
        <end position="103"/>
    </location>
</feature>
<sequence length="121" mass="14044">MTSTVSDRAIAERLMGVRAGSEVRQKLVEEIEKTQDELRNARDRIQRLKERRLEVDRQIITYAVRLQLRDELQADIKATEGEAERLKEELLVALSELEDFDEMIQIQLLRDSSTVPSDEGF</sequence>
<comment type="caution">
    <text evidence="2">The sequence shown here is derived from an EMBL/GenBank/DDBJ whole genome shotgun (WGS) entry which is preliminary data.</text>
</comment>
<evidence type="ECO:0000256" key="1">
    <source>
        <dbReference type="SAM" id="Coils"/>
    </source>
</evidence>